<keyword evidence="1 4" id="KW-0963">Cytoplasm</keyword>
<feature type="compositionally biased region" description="Acidic residues" evidence="5">
    <location>
        <begin position="454"/>
        <end position="468"/>
    </location>
</feature>
<dbReference type="GO" id="GO:0016282">
    <property type="term" value="C:eukaryotic 43S preinitiation complex"/>
    <property type="evidence" value="ECO:0007669"/>
    <property type="project" value="UniProtKB-UniRule"/>
</dbReference>
<dbReference type="SUPFAM" id="SSF46785">
    <property type="entry name" value="Winged helix' DNA-binding domain"/>
    <property type="match status" value="1"/>
</dbReference>
<evidence type="ECO:0000313" key="7">
    <source>
        <dbReference type="EMBL" id="KAK9844575.1"/>
    </source>
</evidence>
<dbReference type="InterPro" id="IPR027516">
    <property type="entry name" value="EIF3C"/>
</dbReference>
<dbReference type="PANTHER" id="PTHR13937:SF0">
    <property type="entry name" value="EUKARYOTIC TRANSLATION INITIATION FACTOR 3 SUBUNIT C-RELATED"/>
    <property type="match status" value="1"/>
</dbReference>
<evidence type="ECO:0000259" key="6">
    <source>
        <dbReference type="PROSITE" id="PS50250"/>
    </source>
</evidence>
<dbReference type="AlphaFoldDB" id="A0AAW1SDM7"/>
<evidence type="ECO:0000256" key="1">
    <source>
        <dbReference type="ARBA" id="ARBA00022490"/>
    </source>
</evidence>
<dbReference type="InterPro" id="IPR008905">
    <property type="entry name" value="EIF3C_N_dom"/>
</dbReference>
<keyword evidence="2 4" id="KW-0396">Initiation factor</keyword>
<accession>A0AAW1SDM7</accession>
<dbReference type="InterPro" id="IPR000717">
    <property type="entry name" value="PCI_dom"/>
</dbReference>
<evidence type="ECO:0000256" key="4">
    <source>
        <dbReference type="HAMAP-Rule" id="MF_03002"/>
    </source>
</evidence>
<feature type="region of interest" description="Disordered" evidence="5">
    <location>
        <begin position="1"/>
        <end position="65"/>
    </location>
</feature>
<feature type="compositionally biased region" description="Acidic residues" evidence="5">
    <location>
        <begin position="182"/>
        <end position="199"/>
    </location>
</feature>
<dbReference type="GO" id="GO:0003723">
    <property type="term" value="F:RNA binding"/>
    <property type="evidence" value="ECO:0007669"/>
    <property type="project" value="InterPro"/>
</dbReference>
<comment type="subcellular location">
    <subcellularLocation>
        <location evidence="4">Cytoplasm</location>
    </subcellularLocation>
</comment>
<comment type="subunit">
    <text evidence="4">Component of the eukaryotic translation initiation factor 3 (eIF-3) complex.</text>
</comment>
<feature type="compositionally biased region" description="Basic and acidic residues" evidence="5">
    <location>
        <begin position="881"/>
        <end position="891"/>
    </location>
</feature>
<feature type="compositionally biased region" description="Basic and acidic residues" evidence="5">
    <location>
        <begin position="214"/>
        <end position="229"/>
    </location>
</feature>
<dbReference type="Pfam" id="PF26569">
    <property type="entry name" value="EIF3CL_C"/>
    <property type="match status" value="1"/>
</dbReference>
<dbReference type="GO" id="GO:0003743">
    <property type="term" value="F:translation initiation factor activity"/>
    <property type="evidence" value="ECO:0007669"/>
    <property type="project" value="UniProtKB-UniRule"/>
</dbReference>
<feature type="compositionally biased region" description="Acidic residues" evidence="5">
    <location>
        <begin position="12"/>
        <end position="32"/>
    </location>
</feature>
<comment type="caution">
    <text evidence="7">The sequence shown here is derived from an EMBL/GenBank/DDBJ whole genome shotgun (WGS) entry which is preliminary data.</text>
</comment>
<dbReference type="InterPro" id="IPR036390">
    <property type="entry name" value="WH_DNA-bd_sf"/>
</dbReference>
<feature type="compositionally biased region" description="Basic and acidic residues" evidence="5">
    <location>
        <begin position="443"/>
        <end position="453"/>
    </location>
</feature>
<dbReference type="GO" id="GO:0001732">
    <property type="term" value="P:formation of cytoplasmic translation initiation complex"/>
    <property type="evidence" value="ECO:0007669"/>
    <property type="project" value="UniProtKB-UniRule"/>
</dbReference>
<proteinExistence type="inferred from homology"/>
<dbReference type="SMART" id="SM00088">
    <property type="entry name" value="PINT"/>
    <property type="match status" value="1"/>
</dbReference>
<feature type="region of interest" description="Disordered" evidence="5">
    <location>
        <begin position="174"/>
        <end position="229"/>
    </location>
</feature>
<dbReference type="PROSITE" id="PS50250">
    <property type="entry name" value="PCI"/>
    <property type="match status" value="1"/>
</dbReference>
<feature type="domain" description="PCI" evidence="6">
    <location>
        <begin position="620"/>
        <end position="795"/>
    </location>
</feature>
<dbReference type="InterPro" id="IPR058999">
    <property type="entry name" value="EIF3CL_C"/>
</dbReference>
<keyword evidence="3 4" id="KW-0648">Protein biosynthesis</keyword>
<feature type="region of interest" description="Disordered" evidence="5">
    <location>
        <begin position="826"/>
        <end position="949"/>
    </location>
</feature>
<sequence>MASRFWAAGSSGEEEEEESGSGSEEESSDDSDSSSSSSGPANKKDLSRFLAGSSDSDSENDRRVVRSAKDRRFDELNGTCDELRNKMHINDWSAIQTLFDKLNKQLEKALKTADGAPVPRSYVKMLVELDDFLTQTLANRDAKKKMSPTNAKALNTMKQRLRKHNPTYQAQMDAFREHPESSEEEPSDLDSDASDSESDSDSKSGQEEEDDGEGFEKIKSKQEKKKDKLLTMNPQEITYDMVSKKLKEVILSRGKKGVDRREQVEMLQYLSTVAKGPSQQVEVLVHVVSALFDINPSMSTHMAVPLWKRCTGTLLQVLGLLQQHQHVVLDDTFDSGLVERTEEPDASQGDVHVWGSLVAFVERLDDELFKSLQVIDPHTHQYMERMRDEVAFLALAGKAAEYLERRRDTKNQARIALRRVEHFYVKTDDVYGAIRRMAAAQKEQTDAAEKPAEEAEADMEQDPEDAEMEAATAGLGKETVQLPADFQLEESCQNFLFQQCGFIYKHGDERTKARAMLCTIFFKAIHDDFHGARDSLLMSHLQDSVPHMDISTQILYNRAVAQMGLAAFRAGLVVQAHNCLSELYASGRVKELLAQGMSLSRNQDRTPEQEKLERRRQMPFHMHINLELLEAVHLICAMLLEVPSRAAVACGAAEARRRPISKPWERLMSNFEKQTFTGPPENVRDHVMAASRALMGGDWRQAYEHVASLTVWSLLSGKHDPKALMRSKLQECGLQTYLFASGSYYQSLSLEQLCQMFELPEERVHGIVSKMMMDEGLQGSWDQPTRTIVMHSAMPTRLQALATEFADKASMLVDLNERALALRTGGLSAADDEGGEGGQGGRRGDRNGRYGEGGQGGFGGNRRGGRGGLGGLARGLGPGGRGDRGDRDGGRGGRGGNRRPASSAGFRGGFGEHYSIDFQRTGGFGRRERDNPQSMTALGRPSYRRQQLV</sequence>
<dbReference type="HAMAP" id="MF_03002">
    <property type="entry name" value="eIF3c"/>
    <property type="match status" value="1"/>
</dbReference>
<dbReference type="GO" id="GO:0033290">
    <property type="term" value="C:eukaryotic 48S preinitiation complex"/>
    <property type="evidence" value="ECO:0007669"/>
    <property type="project" value="UniProtKB-UniRule"/>
</dbReference>
<feature type="compositionally biased region" description="Gly residues" evidence="5">
    <location>
        <begin position="850"/>
        <end position="880"/>
    </location>
</feature>
<dbReference type="Proteomes" id="UP001438707">
    <property type="component" value="Unassembled WGS sequence"/>
</dbReference>
<gene>
    <name evidence="7" type="ORF">WJX74_004192</name>
</gene>
<dbReference type="Pfam" id="PF05470">
    <property type="entry name" value="eIF-3c_N"/>
    <property type="match status" value="1"/>
</dbReference>
<dbReference type="GO" id="GO:0005852">
    <property type="term" value="C:eukaryotic translation initiation factor 3 complex"/>
    <property type="evidence" value="ECO:0007669"/>
    <property type="project" value="UniProtKB-UniRule"/>
</dbReference>
<dbReference type="Pfam" id="PF01399">
    <property type="entry name" value="PCI"/>
    <property type="match status" value="1"/>
</dbReference>
<evidence type="ECO:0000256" key="3">
    <source>
        <dbReference type="ARBA" id="ARBA00022917"/>
    </source>
</evidence>
<feature type="region of interest" description="Disordered" evidence="5">
    <location>
        <begin position="442"/>
        <end position="471"/>
    </location>
</feature>
<dbReference type="GO" id="GO:0031369">
    <property type="term" value="F:translation initiation factor binding"/>
    <property type="evidence" value="ECO:0007669"/>
    <property type="project" value="InterPro"/>
</dbReference>
<organism evidence="7 8">
    <name type="scientific">Apatococcus lobatus</name>
    <dbReference type="NCBI Taxonomy" id="904363"/>
    <lineage>
        <taxon>Eukaryota</taxon>
        <taxon>Viridiplantae</taxon>
        <taxon>Chlorophyta</taxon>
        <taxon>core chlorophytes</taxon>
        <taxon>Trebouxiophyceae</taxon>
        <taxon>Chlorellales</taxon>
        <taxon>Chlorellaceae</taxon>
        <taxon>Apatococcus</taxon>
    </lineage>
</organism>
<reference evidence="7 8" key="1">
    <citation type="journal article" date="2024" name="Nat. Commun.">
        <title>Phylogenomics reveals the evolutionary origins of lichenization in chlorophyte algae.</title>
        <authorList>
            <person name="Puginier C."/>
            <person name="Libourel C."/>
            <person name="Otte J."/>
            <person name="Skaloud P."/>
            <person name="Haon M."/>
            <person name="Grisel S."/>
            <person name="Petersen M."/>
            <person name="Berrin J.G."/>
            <person name="Delaux P.M."/>
            <person name="Dal Grande F."/>
            <person name="Keller J."/>
        </authorList>
    </citation>
    <scope>NUCLEOTIDE SEQUENCE [LARGE SCALE GENOMIC DNA]</scope>
    <source>
        <strain evidence="7 8">SAG 2145</strain>
    </source>
</reference>
<evidence type="ECO:0000313" key="8">
    <source>
        <dbReference type="Proteomes" id="UP001438707"/>
    </source>
</evidence>
<dbReference type="PANTHER" id="PTHR13937">
    <property type="entry name" value="EUKARYOTIC TRANSLATION INITATION FACTOR 3, SUBUNIT 8 EIF3S8 -RELATED"/>
    <property type="match status" value="1"/>
</dbReference>
<evidence type="ECO:0000256" key="2">
    <source>
        <dbReference type="ARBA" id="ARBA00022540"/>
    </source>
</evidence>
<protein>
    <recommendedName>
        <fullName evidence="4">Eukaryotic translation initiation factor 3 subunit C</fullName>
        <shortName evidence="4">eIF3c</shortName>
    </recommendedName>
    <alternativeName>
        <fullName evidence="4">Eukaryotic translation initiation factor 3 subunit 8</fullName>
    </alternativeName>
    <alternativeName>
        <fullName evidence="4">eIF3 p110</fullName>
    </alternativeName>
</protein>
<evidence type="ECO:0000256" key="5">
    <source>
        <dbReference type="SAM" id="MobiDB-lite"/>
    </source>
</evidence>
<name>A0AAW1SDM7_9CHLO</name>
<keyword evidence="8" id="KW-1185">Reference proteome</keyword>
<comment type="function">
    <text evidence="4">Component of the eukaryotic translation initiation factor 3 (eIF-3) complex, which is involved in protein synthesis of a specialized repertoire of mRNAs and, together with other initiation factors, stimulates binding of mRNA and methionyl-tRNAi to the 40S ribosome. The eIF-3 complex specifically targets and initiates translation of a subset of mRNAs involved in cell proliferation.</text>
</comment>
<comment type="similarity">
    <text evidence="4">Belongs to the eIF-3 subunit C family.</text>
</comment>
<dbReference type="EMBL" id="JALJOS010000001">
    <property type="protein sequence ID" value="KAK9844575.1"/>
    <property type="molecule type" value="Genomic_DNA"/>
</dbReference>